<dbReference type="PROSITE" id="PS52016">
    <property type="entry name" value="TONB_DEPENDENT_REC_3"/>
    <property type="match status" value="1"/>
</dbReference>
<evidence type="ECO:0000256" key="1">
    <source>
        <dbReference type="ARBA" id="ARBA00004571"/>
    </source>
</evidence>
<dbReference type="Gene3D" id="2.40.170.20">
    <property type="entry name" value="TonB-dependent receptor, beta-barrel domain"/>
    <property type="match status" value="1"/>
</dbReference>
<accession>A0A2S0R9G8</accession>
<dbReference type="GO" id="GO:0044718">
    <property type="term" value="P:siderophore transmembrane transport"/>
    <property type="evidence" value="ECO:0007669"/>
    <property type="project" value="TreeGrafter"/>
</dbReference>
<dbReference type="EMBL" id="CP028811">
    <property type="protein sequence ID" value="AWA28667.1"/>
    <property type="molecule type" value="Genomic_DNA"/>
</dbReference>
<organism evidence="14 15">
    <name type="scientific">Flavobacterium magnum</name>
    <dbReference type="NCBI Taxonomy" id="2162713"/>
    <lineage>
        <taxon>Bacteria</taxon>
        <taxon>Pseudomonadati</taxon>
        <taxon>Bacteroidota</taxon>
        <taxon>Flavobacteriia</taxon>
        <taxon>Flavobacteriales</taxon>
        <taxon>Flavobacteriaceae</taxon>
        <taxon>Flavobacterium</taxon>
    </lineage>
</organism>
<keyword evidence="7 10" id="KW-0472">Membrane</keyword>
<feature type="domain" description="TonB-dependent receptor plug" evidence="13">
    <location>
        <begin position="49"/>
        <end position="153"/>
    </location>
</feature>
<comment type="similarity">
    <text evidence="10 11">Belongs to the TonB-dependent receptor family.</text>
</comment>
<gene>
    <name evidence="14" type="ORF">HYN48_00410</name>
</gene>
<reference evidence="14 15" key="1">
    <citation type="submission" date="2018-04" db="EMBL/GenBank/DDBJ databases">
        <title>Genome sequencing of Flavobacterium sp. HYN0048.</title>
        <authorList>
            <person name="Yi H."/>
            <person name="Baek C."/>
        </authorList>
    </citation>
    <scope>NUCLEOTIDE SEQUENCE [LARGE SCALE GENOMIC DNA]</scope>
    <source>
        <strain evidence="14 15">HYN0048</strain>
    </source>
</reference>
<keyword evidence="6 11" id="KW-0798">TonB box</keyword>
<dbReference type="PANTHER" id="PTHR30069">
    <property type="entry name" value="TONB-DEPENDENT OUTER MEMBRANE RECEPTOR"/>
    <property type="match status" value="1"/>
</dbReference>
<dbReference type="KEGG" id="fmg:HYN48_00410"/>
<evidence type="ECO:0000313" key="15">
    <source>
        <dbReference type="Proteomes" id="UP000244193"/>
    </source>
</evidence>
<comment type="subcellular location">
    <subcellularLocation>
        <location evidence="1 10">Cell outer membrane</location>
        <topology evidence="1 10">Multi-pass membrane protein</topology>
    </subcellularLocation>
</comment>
<dbReference type="Proteomes" id="UP000244193">
    <property type="component" value="Chromosome"/>
</dbReference>
<evidence type="ECO:0000256" key="11">
    <source>
        <dbReference type="RuleBase" id="RU003357"/>
    </source>
</evidence>
<dbReference type="GO" id="GO:0009279">
    <property type="term" value="C:cell outer membrane"/>
    <property type="evidence" value="ECO:0007669"/>
    <property type="project" value="UniProtKB-SubCell"/>
</dbReference>
<keyword evidence="5" id="KW-0732">Signal</keyword>
<keyword evidence="4 10" id="KW-0812">Transmembrane</keyword>
<evidence type="ECO:0000313" key="14">
    <source>
        <dbReference type="EMBL" id="AWA28667.1"/>
    </source>
</evidence>
<evidence type="ECO:0000256" key="7">
    <source>
        <dbReference type="ARBA" id="ARBA00023136"/>
    </source>
</evidence>
<dbReference type="OrthoDB" id="9764669at2"/>
<dbReference type="AlphaFoldDB" id="A0A2S0R9G8"/>
<evidence type="ECO:0000256" key="8">
    <source>
        <dbReference type="ARBA" id="ARBA00023170"/>
    </source>
</evidence>
<evidence type="ECO:0000256" key="9">
    <source>
        <dbReference type="ARBA" id="ARBA00023237"/>
    </source>
</evidence>
<sequence>MKVSLPILFTFVAYISASGQQQHTDSLKTDKLEEVIVTGQFEPQALNKAVHQVRVITKRDIQQLAANNLGDVLNQYLNISVRTSGSDGRSQVSMFGLDAQYFKILVDNIPLVTDNGLGNNTDLTQVNLDEVERIEIIEGAMGVTHGANAVSGILNIITKKQSVHDCEISATVQEETVSDEFAFFNKGRHIQSVKASHNLNENWSVSAGINRNDFAGYFAERKGKDYSLNDGLRGYTWLPKEQFTANALAGYRNGSFRLFYRFDYFGEQVDFRNPIVVPQDNYPFPETFYANDRRYISNRFNQHLNAYGKIFGTLSYNVSLSHQRQQRDFEDFRYQLETRHESANSRKKYQSKDVLYSTGTLSGFFKSDSFDLQLGYEAVAENGFYDASAGIFKDDNQQLTNIRKRFGNYDVFASAEIKATRKLSIRPGLRYSFQSVFDDQYAASLGLRYLFPKAIEMRMSLGRSYRTPNFDELYTYFVDSNHNLQGNESLSPEAAMSYELSVKKSTSFDADVKVSNTLAVTLLTVDDRISLVLEDIVPTQRYKYLNIDRYKMWNLASTNQLSYENWNLNLGLALVGISQQIDLAALGATSDNRFLYALQINSSISYSIPAWRTLLAIYYKYNGRQQQYIASTDANNNAAFLLSEIEAYSWMDASVRREFFGKKLEVSLGMRNLFNIRTIRTGTATTGIHSGASDMLLGYGRSAFVKLTYNLNFNK</sequence>
<dbReference type="GO" id="GO:0015344">
    <property type="term" value="F:siderophore uptake transmembrane transporter activity"/>
    <property type="evidence" value="ECO:0007669"/>
    <property type="project" value="TreeGrafter"/>
</dbReference>
<evidence type="ECO:0000256" key="5">
    <source>
        <dbReference type="ARBA" id="ARBA00022729"/>
    </source>
</evidence>
<keyword evidence="9 10" id="KW-0998">Cell outer membrane</keyword>
<feature type="domain" description="TonB-dependent receptor-like beta-barrel" evidence="12">
    <location>
        <begin position="251"/>
        <end position="673"/>
    </location>
</feature>
<dbReference type="SUPFAM" id="SSF56935">
    <property type="entry name" value="Porins"/>
    <property type="match status" value="1"/>
</dbReference>
<dbReference type="Pfam" id="PF07715">
    <property type="entry name" value="Plug"/>
    <property type="match status" value="1"/>
</dbReference>
<dbReference type="Gene3D" id="2.170.130.10">
    <property type="entry name" value="TonB-dependent receptor, plug domain"/>
    <property type="match status" value="1"/>
</dbReference>
<dbReference type="InterPro" id="IPR039426">
    <property type="entry name" value="TonB-dep_rcpt-like"/>
</dbReference>
<evidence type="ECO:0000256" key="3">
    <source>
        <dbReference type="ARBA" id="ARBA00022452"/>
    </source>
</evidence>
<evidence type="ECO:0000256" key="6">
    <source>
        <dbReference type="ARBA" id="ARBA00023077"/>
    </source>
</evidence>
<dbReference type="InterPro" id="IPR000531">
    <property type="entry name" value="Beta-barrel_TonB"/>
</dbReference>
<evidence type="ECO:0000256" key="10">
    <source>
        <dbReference type="PROSITE-ProRule" id="PRU01360"/>
    </source>
</evidence>
<name>A0A2S0R9G8_9FLAO</name>
<evidence type="ECO:0000259" key="13">
    <source>
        <dbReference type="Pfam" id="PF07715"/>
    </source>
</evidence>
<dbReference type="Pfam" id="PF00593">
    <property type="entry name" value="TonB_dep_Rec_b-barrel"/>
    <property type="match status" value="1"/>
</dbReference>
<dbReference type="RefSeq" id="WP_108369259.1">
    <property type="nucleotide sequence ID" value="NZ_CP028811.1"/>
</dbReference>
<proteinExistence type="inferred from homology"/>
<dbReference type="InterPro" id="IPR036942">
    <property type="entry name" value="Beta-barrel_TonB_sf"/>
</dbReference>
<keyword evidence="2 10" id="KW-0813">Transport</keyword>
<evidence type="ECO:0000259" key="12">
    <source>
        <dbReference type="Pfam" id="PF00593"/>
    </source>
</evidence>
<evidence type="ECO:0000256" key="2">
    <source>
        <dbReference type="ARBA" id="ARBA00022448"/>
    </source>
</evidence>
<dbReference type="InterPro" id="IPR037066">
    <property type="entry name" value="Plug_dom_sf"/>
</dbReference>
<protein>
    <submittedName>
        <fullName evidence="14">TonB-dependent receptor</fullName>
    </submittedName>
</protein>
<keyword evidence="8 14" id="KW-0675">Receptor</keyword>
<dbReference type="PANTHER" id="PTHR30069:SF29">
    <property type="entry name" value="HEMOGLOBIN AND HEMOGLOBIN-HAPTOGLOBIN-BINDING PROTEIN 1-RELATED"/>
    <property type="match status" value="1"/>
</dbReference>
<evidence type="ECO:0000256" key="4">
    <source>
        <dbReference type="ARBA" id="ARBA00022692"/>
    </source>
</evidence>
<dbReference type="InterPro" id="IPR012910">
    <property type="entry name" value="Plug_dom"/>
</dbReference>
<keyword evidence="15" id="KW-1185">Reference proteome</keyword>
<keyword evidence="3 10" id="KW-1134">Transmembrane beta strand</keyword>